<protein>
    <recommendedName>
        <fullName evidence="6">SAP domain-containing protein</fullName>
    </recommendedName>
</protein>
<feature type="repeat" description="RCC1" evidence="2">
    <location>
        <begin position="305"/>
        <end position="366"/>
    </location>
</feature>
<evidence type="ECO:0000256" key="2">
    <source>
        <dbReference type="PROSITE-ProRule" id="PRU00235"/>
    </source>
</evidence>
<dbReference type="Gene3D" id="2.130.10.30">
    <property type="entry name" value="Regulator of chromosome condensation 1/beta-lactamase-inhibitor protein II"/>
    <property type="match status" value="3"/>
</dbReference>
<name>A0A8K1FE92_PYTOL</name>
<dbReference type="SUPFAM" id="SSF50985">
    <property type="entry name" value="RCC1/BLIP-II"/>
    <property type="match status" value="1"/>
</dbReference>
<keyword evidence="5" id="KW-1185">Reference proteome</keyword>
<proteinExistence type="predicted"/>
<evidence type="ECO:0000256" key="1">
    <source>
        <dbReference type="ARBA" id="ARBA00022737"/>
    </source>
</evidence>
<dbReference type="PROSITE" id="PS50012">
    <property type="entry name" value="RCC1_3"/>
    <property type="match status" value="6"/>
</dbReference>
<feature type="region of interest" description="Disordered" evidence="3">
    <location>
        <begin position="36"/>
        <end position="55"/>
    </location>
</feature>
<feature type="repeat" description="RCC1" evidence="2">
    <location>
        <begin position="492"/>
        <end position="545"/>
    </location>
</feature>
<accession>A0A8K1FE92</accession>
<evidence type="ECO:0000313" key="5">
    <source>
        <dbReference type="Proteomes" id="UP000794436"/>
    </source>
</evidence>
<feature type="repeat" description="RCC1" evidence="2">
    <location>
        <begin position="430"/>
        <end position="482"/>
    </location>
</feature>
<evidence type="ECO:0008006" key="6">
    <source>
        <dbReference type="Google" id="ProtNLM"/>
    </source>
</evidence>
<dbReference type="InterPro" id="IPR000408">
    <property type="entry name" value="Reg_chr_condens"/>
</dbReference>
<dbReference type="InterPro" id="IPR009091">
    <property type="entry name" value="RCC1/BLIP-II"/>
</dbReference>
<dbReference type="AlphaFoldDB" id="A0A8K1FE92"/>
<evidence type="ECO:0000313" key="4">
    <source>
        <dbReference type="EMBL" id="TMW56387.1"/>
    </source>
</evidence>
<dbReference type="PANTHER" id="PTHR22872">
    <property type="entry name" value="BTK-BINDING PROTEIN-RELATED"/>
    <property type="match status" value="1"/>
</dbReference>
<feature type="repeat" description="RCC1" evidence="2">
    <location>
        <begin position="546"/>
        <end position="603"/>
    </location>
</feature>
<dbReference type="EMBL" id="SPLM01000145">
    <property type="protein sequence ID" value="TMW56387.1"/>
    <property type="molecule type" value="Genomic_DNA"/>
</dbReference>
<reference evidence="4" key="1">
    <citation type="submission" date="2019-03" db="EMBL/GenBank/DDBJ databases">
        <title>Long read genome sequence of the mycoparasitic Pythium oligandrum ATCC 38472 isolated from sugarbeet rhizosphere.</title>
        <authorList>
            <person name="Gaulin E."/>
        </authorList>
    </citation>
    <scope>NUCLEOTIDE SEQUENCE</scope>
    <source>
        <strain evidence="4">ATCC 38472_TT</strain>
    </source>
</reference>
<dbReference type="Proteomes" id="UP000794436">
    <property type="component" value="Unassembled WGS sequence"/>
</dbReference>
<sequence length="639" mass="69703">MQSVLSPLDRLREQRAQRLLEALQSDLRAQIRLEDEDAGRRGRHKLPRSDQQRLQQKITRLADPSERERLWNRWSVPGYQGTPINDLPKTREFWTTVDVTGWTKTQLDVACALLDLPSGGKKGEMIARIQDWVHAPLIRARKEEQERLEREREEILASGRVFAFGVNFHGQLGLGDRRSRSVPTEIEALRGEHIMQVFSGFGVDFAFAVASDGRVFTWGGGGKTLMDIASSNPLPSPTQNGASPGNIKIGMPQKPPRPAQVNVLDTAASSCFLFPRLVPQVGDKQLACIASARTDGHIAFTTRSGECFTWGKGDYGELGVDTKSKPKTMAPTPVGSVLTTTTSTGVVKSVKQVSVGNCHTAALTESGEFFVWGACWNGQLGLGVTKRSGVKSRREQLYFPTPTFVEAFARQRLIKVSCGAVHTAVVTNDGGLYTFGCGDGGRLGLGHSSGDVLQPERVTALERDFVTDVVCAAWHTLCLARPKDEKGNEDGGYVYAFGNGLHGQLGLGKQRMAALPTRIPDLYHRRVQCQRLAVSSYHSAALSTDGKLFTWGQNAGGCLGRSTVDNALDSAYPEAVADFGGYGVGPIVSIACGDHFTLVATGPWEPLEPRPQFTTNEQLNRHAKFINMSPKHKPTAPNQ</sequence>
<comment type="caution">
    <text evidence="4">The sequence shown here is derived from an EMBL/GenBank/DDBJ whole genome shotgun (WGS) entry which is preliminary data.</text>
</comment>
<dbReference type="PRINTS" id="PR00633">
    <property type="entry name" value="RCCNDNSATION"/>
</dbReference>
<evidence type="ECO:0000256" key="3">
    <source>
        <dbReference type="SAM" id="MobiDB-lite"/>
    </source>
</evidence>
<dbReference type="InterPro" id="IPR051625">
    <property type="entry name" value="Signaling_Regulatory_Domain"/>
</dbReference>
<feature type="repeat" description="RCC1" evidence="2">
    <location>
        <begin position="367"/>
        <end position="429"/>
    </location>
</feature>
<dbReference type="Pfam" id="PF00415">
    <property type="entry name" value="RCC1"/>
    <property type="match status" value="6"/>
</dbReference>
<dbReference type="OrthoDB" id="8068875at2759"/>
<organism evidence="4 5">
    <name type="scientific">Pythium oligandrum</name>
    <name type="common">Mycoparasitic fungus</name>
    <dbReference type="NCBI Taxonomy" id="41045"/>
    <lineage>
        <taxon>Eukaryota</taxon>
        <taxon>Sar</taxon>
        <taxon>Stramenopiles</taxon>
        <taxon>Oomycota</taxon>
        <taxon>Peronosporomycetes</taxon>
        <taxon>Pythiales</taxon>
        <taxon>Pythiaceae</taxon>
        <taxon>Pythium</taxon>
    </lineage>
</organism>
<keyword evidence="1" id="KW-0677">Repeat</keyword>
<feature type="repeat" description="RCC1" evidence="2">
    <location>
        <begin position="159"/>
        <end position="210"/>
    </location>
</feature>
<gene>
    <name evidence="4" type="ORF">Poli38472_006397</name>
</gene>